<dbReference type="Proteomes" id="UP000176755">
    <property type="component" value="Unassembled WGS sequence"/>
</dbReference>
<comment type="caution">
    <text evidence="1">The sequence shown here is derived from an EMBL/GenBank/DDBJ whole genome shotgun (WGS) entry which is preliminary data.</text>
</comment>
<sequence length="96" mass="11183">MEMNAEKILEVINKYRNDFGEQGIKAIDFPHNEKPASPEEILGHCRGMLDKMEVFIKEGRKEKAFRWLGFIQGCLWATGKYSSEDLKNHNRPDVEK</sequence>
<dbReference type="EMBL" id="MHLY01000007">
    <property type="protein sequence ID" value="OGZ18729.1"/>
    <property type="molecule type" value="Genomic_DNA"/>
</dbReference>
<dbReference type="AlphaFoldDB" id="A0A1G2DYV4"/>
<reference evidence="1 2" key="1">
    <citation type="journal article" date="2016" name="Nat. Commun.">
        <title>Thousands of microbial genomes shed light on interconnected biogeochemical processes in an aquifer system.</title>
        <authorList>
            <person name="Anantharaman K."/>
            <person name="Brown C.T."/>
            <person name="Hug L.A."/>
            <person name="Sharon I."/>
            <person name="Castelle C.J."/>
            <person name="Probst A.J."/>
            <person name="Thomas B.C."/>
            <person name="Singh A."/>
            <person name="Wilkins M.J."/>
            <person name="Karaoz U."/>
            <person name="Brodie E.L."/>
            <person name="Williams K.H."/>
            <person name="Hubbard S.S."/>
            <person name="Banfield J.F."/>
        </authorList>
    </citation>
    <scope>NUCLEOTIDE SEQUENCE [LARGE SCALE GENOMIC DNA]</scope>
</reference>
<protein>
    <submittedName>
        <fullName evidence="1">Uncharacterized protein</fullName>
    </submittedName>
</protein>
<evidence type="ECO:0000313" key="1">
    <source>
        <dbReference type="EMBL" id="OGZ18729.1"/>
    </source>
</evidence>
<accession>A0A1G2DYV4</accession>
<gene>
    <name evidence="1" type="ORF">A2175_00370</name>
</gene>
<name>A0A1G2DYV4_9BACT</name>
<dbReference type="STRING" id="1801663.A2175_00370"/>
<evidence type="ECO:0000313" key="2">
    <source>
        <dbReference type="Proteomes" id="UP000176755"/>
    </source>
</evidence>
<organism evidence="1 2">
    <name type="scientific">Candidatus Nealsonbacteria bacterium RBG_13_42_11</name>
    <dbReference type="NCBI Taxonomy" id="1801663"/>
    <lineage>
        <taxon>Bacteria</taxon>
        <taxon>Candidatus Nealsoniibacteriota</taxon>
    </lineage>
</organism>
<proteinExistence type="predicted"/>